<dbReference type="EMBL" id="LSRX01000875">
    <property type="protein sequence ID" value="OLP87188.1"/>
    <property type="molecule type" value="Genomic_DNA"/>
</dbReference>
<keyword evidence="6" id="KW-0564">Palmitate</keyword>
<dbReference type="GO" id="GO:0006612">
    <property type="term" value="P:protein targeting to membrane"/>
    <property type="evidence" value="ECO:0007669"/>
    <property type="project" value="TreeGrafter"/>
</dbReference>
<evidence type="ECO:0000256" key="5">
    <source>
        <dbReference type="ARBA" id="ARBA00023136"/>
    </source>
</evidence>
<feature type="active site" description="Proton donor/acceptor" evidence="10">
    <location>
        <position position="155"/>
    </location>
</feature>
<keyword evidence="14" id="KW-1185">Reference proteome</keyword>
<feature type="binding site" evidence="11">
    <location>
        <position position="166"/>
    </location>
    <ligand>
        <name>substrate</name>
    </ligand>
</feature>
<sequence>MLAEVCADWNPQHPSRLKLGAFRLYPRDRLARVQLGSWTPGAYAMSRYLEYSNPNLKQGCHLLSRPFCEVIVVRHGETDWNQQLRVQGTTDINLNERGRLQAQMCARALTKLLESREHPRSVYSSELRRASLTASVIAASLGNSVEVQEDPRLNEWNLGSIEGMRKDDAASRHADDWSVFSQWCATNVAEEVTKYAISGGGESMEEVRQRAALCIEEACRASTCGLVIAVTHGGVLGQLLRHSEPNSQEPRATPTNACISRFRVQPGGGWKVLSWATSDHLTGDASPAAADYGASKYCDLVRIKEPPPKLGLTFIFGVEKSFHEYLTTRYQGSSTVLCGGRFALGQLWPNSASTFALTFLPGYWYMREQLPVVTEGPVYLDPLGLVQLVLGITILVCFVLSATINPGIIPRNEKMPQELEQHLDLRGVPCHRFLKICNITLKQKYCSTCNIFRPPRSKHCSFCDNCVLRFDHHCTWLGNCVALYNYRYFVVLIYSATIFLMLCIYVNSVVYGLQAHQQFGPDYGFLDVLWVLTQDAWLLLFFLYCLALMLAVLLLSVYHTVISIQNLTTNEHVKNYYRDGQNPFDFGPMKNCRQIYCFPELVLPEGEDKIEADYVPFGSYSDGQSFDEL</sequence>
<feature type="transmembrane region" description="Helical" evidence="12">
    <location>
        <begin position="536"/>
        <end position="558"/>
    </location>
</feature>
<dbReference type="SMART" id="SM00855">
    <property type="entry name" value="PGAM"/>
    <property type="match status" value="1"/>
</dbReference>
<evidence type="ECO:0000313" key="14">
    <source>
        <dbReference type="Proteomes" id="UP000186817"/>
    </source>
</evidence>
<evidence type="ECO:0000256" key="7">
    <source>
        <dbReference type="ARBA" id="ARBA00023288"/>
    </source>
</evidence>
<evidence type="ECO:0000256" key="6">
    <source>
        <dbReference type="ARBA" id="ARBA00023139"/>
    </source>
</evidence>
<evidence type="ECO:0000256" key="1">
    <source>
        <dbReference type="ARBA" id="ARBA00004127"/>
    </source>
</evidence>
<dbReference type="CDD" id="cd07067">
    <property type="entry name" value="HP_PGM_like"/>
    <property type="match status" value="1"/>
</dbReference>
<keyword evidence="8 12" id="KW-0012">Acyltransferase</keyword>
<evidence type="ECO:0000256" key="12">
    <source>
        <dbReference type="RuleBase" id="RU079119"/>
    </source>
</evidence>
<dbReference type="Pfam" id="PF01529">
    <property type="entry name" value="DHHC"/>
    <property type="match status" value="1"/>
</dbReference>
<dbReference type="InterPro" id="IPR039859">
    <property type="entry name" value="PFA4/ZDH16/20/ERF2-like"/>
</dbReference>
<evidence type="ECO:0000256" key="3">
    <source>
        <dbReference type="ARBA" id="ARBA00022692"/>
    </source>
</evidence>
<comment type="caution">
    <text evidence="13">The sequence shown here is derived from an EMBL/GenBank/DDBJ whole genome shotgun (WGS) entry which is preliminary data.</text>
</comment>
<dbReference type="PANTHER" id="PTHR22883:SF43">
    <property type="entry name" value="PALMITOYLTRANSFERASE APP"/>
    <property type="match status" value="1"/>
</dbReference>
<dbReference type="GO" id="GO:0005783">
    <property type="term" value="C:endoplasmic reticulum"/>
    <property type="evidence" value="ECO:0007669"/>
    <property type="project" value="TreeGrafter"/>
</dbReference>
<keyword evidence="4 12" id="KW-1133">Transmembrane helix</keyword>
<keyword evidence="2 12" id="KW-0808">Transferase</keyword>
<reference evidence="13 14" key="1">
    <citation type="submission" date="2016-02" db="EMBL/GenBank/DDBJ databases">
        <title>Genome analysis of coral dinoflagellate symbionts highlights evolutionary adaptations to a symbiotic lifestyle.</title>
        <authorList>
            <person name="Aranda M."/>
            <person name="Li Y."/>
            <person name="Liew Y.J."/>
            <person name="Baumgarten S."/>
            <person name="Simakov O."/>
            <person name="Wilson M."/>
            <person name="Piel J."/>
            <person name="Ashoor H."/>
            <person name="Bougouffa S."/>
            <person name="Bajic V.B."/>
            <person name="Ryu T."/>
            <person name="Ravasi T."/>
            <person name="Bayer T."/>
            <person name="Micklem G."/>
            <person name="Kim H."/>
            <person name="Bhak J."/>
            <person name="Lajeunesse T.C."/>
            <person name="Voolstra C.R."/>
        </authorList>
    </citation>
    <scope>NUCLEOTIDE SEQUENCE [LARGE SCALE GENOMIC DNA]</scope>
    <source>
        <strain evidence="13 14">CCMP2467</strain>
    </source>
</reference>
<feature type="binding site" evidence="11">
    <location>
        <begin position="74"/>
        <end position="81"/>
    </location>
    <ligand>
        <name>substrate</name>
    </ligand>
</feature>
<dbReference type="InterPro" id="IPR013078">
    <property type="entry name" value="His_Pase_superF_clade-1"/>
</dbReference>
<dbReference type="SUPFAM" id="SSF53254">
    <property type="entry name" value="Phosphoglycerate mutase-like"/>
    <property type="match status" value="1"/>
</dbReference>
<protein>
    <recommendedName>
        <fullName evidence="12">Palmitoyltransferase</fullName>
        <ecNumber evidence="12">2.3.1.225</ecNumber>
    </recommendedName>
</protein>
<evidence type="ECO:0000256" key="11">
    <source>
        <dbReference type="PIRSR" id="PIRSR613078-2"/>
    </source>
</evidence>
<feature type="active site" description="Tele-phosphohistidine intermediate" evidence="10">
    <location>
        <position position="75"/>
    </location>
</feature>
<dbReference type="EC" id="2.3.1.225" evidence="12"/>
<comment type="domain">
    <text evidence="12">The DHHC domain is required for palmitoyltransferase activity.</text>
</comment>
<comment type="catalytic activity">
    <reaction evidence="9 12">
        <text>L-cysteinyl-[protein] + hexadecanoyl-CoA = S-hexadecanoyl-L-cysteinyl-[protein] + CoA</text>
        <dbReference type="Rhea" id="RHEA:36683"/>
        <dbReference type="Rhea" id="RHEA-COMP:10131"/>
        <dbReference type="Rhea" id="RHEA-COMP:11032"/>
        <dbReference type="ChEBI" id="CHEBI:29950"/>
        <dbReference type="ChEBI" id="CHEBI:57287"/>
        <dbReference type="ChEBI" id="CHEBI:57379"/>
        <dbReference type="ChEBI" id="CHEBI:74151"/>
        <dbReference type="EC" id="2.3.1.225"/>
    </reaction>
</comment>
<accession>A0A1Q9CW96</accession>
<comment type="similarity">
    <text evidence="12">Belongs to the DHHC palmitoyltransferase family.</text>
</comment>
<evidence type="ECO:0000256" key="4">
    <source>
        <dbReference type="ARBA" id="ARBA00022989"/>
    </source>
</evidence>
<evidence type="ECO:0000256" key="8">
    <source>
        <dbReference type="ARBA" id="ARBA00023315"/>
    </source>
</evidence>
<dbReference type="OrthoDB" id="4096362at2759"/>
<keyword evidence="5 12" id="KW-0472">Membrane</keyword>
<dbReference type="GO" id="GO:0019706">
    <property type="term" value="F:protein-cysteine S-palmitoyltransferase activity"/>
    <property type="evidence" value="ECO:0007669"/>
    <property type="project" value="UniProtKB-EC"/>
</dbReference>
<dbReference type="AlphaFoldDB" id="A0A1Q9CW96"/>
<dbReference type="PROSITE" id="PS00175">
    <property type="entry name" value="PG_MUTASE"/>
    <property type="match status" value="1"/>
</dbReference>
<comment type="subcellular location">
    <subcellularLocation>
        <location evidence="1">Endomembrane system</location>
        <topology evidence="1">Multi-pass membrane protein</topology>
    </subcellularLocation>
</comment>
<dbReference type="PROSITE" id="PS50216">
    <property type="entry name" value="DHHC"/>
    <property type="match status" value="1"/>
</dbReference>
<feature type="transmembrane region" description="Helical" evidence="12">
    <location>
        <begin position="385"/>
        <end position="405"/>
    </location>
</feature>
<dbReference type="Proteomes" id="UP000186817">
    <property type="component" value="Unassembled WGS sequence"/>
</dbReference>
<organism evidence="13 14">
    <name type="scientific">Symbiodinium microadriaticum</name>
    <name type="common">Dinoflagellate</name>
    <name type="synonym">Zooxanthella microadriatica</name>
    <dbReference type="NCBI Taxonomy" id="2951"/>
    <lineage>
        <taxon>Eukaryota</taxon>
        <taxon>Sar</taxon>
        <taxon>Alveolata</taxon>
        <taxon>Dinophyceae</taxon>
        <taxon>Suessiales</taxon>
        <taxon>Symbiodiniaceae</taxon>
        <taxon>Symbiodinium</taxon>
    </lineage>
</organism>
<feature type="transmembrane region" description="Helical" evidence="12">
    <location>
        <begin position="488"/>
        <end position="513"/>
    </location>
</feature>
<evidence type="ECO:0000256" key="9">
    <source>
        <dbReference type="ARBA" id="ARBA00048048"/>
    </source>
</evidence>
<keyword evidence="7" id="KW-0449">Lipoprotein</keyword>
<dbReference type="PANTHER" id="PTHR22883">
    <property type="entry name" value="ZINC FINGER DHHC DOMAIN CONTAINING PROTEIN"/>
    <property type="match status" value="1"/>
</dbReference>
<evidence type="ECO:0000256" key="2">
    <source>
        <dbReference type="ARBA" id="ARBA00022679"/>
    </source>
</evidence>
<gene>
    <name evidence="13" type="primary">PAT02</name>
    <name evidence="13" type="ORF">AK812_SmicGene31619</name>
</gene>
<evidence type="ECO:0000256" key="10">
    <source>
        <dbReference type="PIRSR" id="PIRSR613078-1"/>
    </source>
</evidence>
<evidence type="ECO:0000313" key="13">
    <source>
        <dbReference type="EMBL" id="OLP87188.1"/>
    </source>
</evidence>
<dbReference type="InterPro" id="IPR001345">
    <property type="entry name" value="PG/BPGM_mutase_AS"/>
</dbReference>
<dbReference type="GO" id="GO:0005794">
    <property type="term" value="C:Golgi apparatus"/>
    <property type="evidence" value="ECO:0007669"/>
    <property type="project" value="TreeGrafter"/>
</dbReference>
<feature type="binding site" evidence="11">
    <location>
        <position position="129"/>
    </location>
    <ligand>
        <name>substrate</name>
    </ligand>
</feature>
<dbReference type="Gene3D" id="3.40.50.1240">
    <property type="entry name" value="Phosphoglycerate mutase-like"/>
    <property type="match status" value="1"/>
</dbReference>
<name>A0A1Q9CW96_SYMMI</name>
<proteinExistence type="inferred from homology"/>
<dbReference type="InterPro" id="IPR029033">
    <property type="entry name" value="His_PPase_superfam"/>
</dbReference>
<keyword evidence="3 12" id="KW-0812">Transmembrane</keyword>
<dbReference type="Pfam" id="PF00300">
    <property type="entry name" value="His_Phos_1"/>
    <property type="match status" value="1"/>
</dbReference>
<dbReference type="InterPro" id="IPR001594">
    <property type="entry name" value="Palmitoyltrfase_DHHC"/>
</dbReference>